<sequence>MVTARLVVARQALHAVAELLLAGPQYRASGTIRLRVQPGGFATVAEPALRVEGAELVAGDRRLALQGATCTSLGDALGIEAGAPAGLYAEGSGADPTKVLSFDPAAAGLLLGRFAEGDTALRLFAPDQQPVLWPEHFDLGITVDEVNYGVSPGDAYSREPYAYVGPWTRRDGDFWNAPFGATRPMSELAGADAIAAFFAIGRDRARIDPPAKEA</sequence>
<comment type="caution">
    <text evidence="1">The sequence shown here is derived from an EMBL/GenBank/DDBJ whole genome shotgun (WGS) entry which is preliminary data.</text>
</comment>
<dbReference type="EMBL" id="VIVR01000001">
    <property type="protein sequence ID" value="TWE20442.1"/>
    <property type="molecule type" value="Genomic_DNA"/>
</dbReference>
<evidence type="ECO:0000313" key="1">
    <source>
        <dbReference type="EMBL" id="TWE20442.1"/>
    </source>
</evidence>
<protein>
    <submittedName>
        <fullName evidence="1">Uncharacterized protein</fullName>
    </submittedName>
</protein>
<reference evidence="1 2" key="1">
    <citation type="submission" date="2019-06" db="EMBL/GenBank/DDBJ databases">
        <title>Sequencing the genomes of 1000 actinobacteria strains.</title>
        <authorList>
            <person name="Klenk H.-P."/>
        </authorList>
    </citation>
    <scope>NUCLEOTIDE SEQUENCE [LARGE SCALE GENOMIC DNA]</scope>
    <source>
        <strain evidence="1 2">DSM 41649</strain>
    </source>
</reference>
<dbReference type="Proteomes" id="UP000318416">
    <property type="component" value="Unassembled WGS sequence"/>
</dbReference>
<dbReference type="AlphaFoldDB" id="A0A561EXV2"/>
<keyword evidence="2" id="KW-1185">Reference proteome</keyword>
<name>A0A561EXV2_9ACTN</name>
<evidence type="ECO:0000313" key="2">
    <source>
        <dbReference type="Proteomes" id="UP000318416"/>
    </source>
</evidence>
<proteinExistence type="predicted"/>
<gene>
    <name evidence="1" type="ORF">FB465_5596</name>
</gene>
<organism evidence="1 2">
    <name type="scientific">Kitasatospora atroaurantiaca</name>
    <dbReference type="NCBI Taxonomy" id="285545"/>
    <lineage>
        <taxon>Bacteria</taxon>
        <taxon>Bacillati</taxon>
        <taxon>Actinomycetota</taxon>
        <taxon>Actinomycetes</taxon>
        <taxon>Kitasatosporales</taxon>
        <taxon>Streptomycetaceae</taxon>
        <taxon>Kitasatospora</taxon>
    </lineage>
</organism>
<accession>A0A561EXV2</accession>